<reference evidence="2" key="1">
    <citation type="submission" date="2014-09" db="EMBL/GenBank/DDBJ databases">
        <authorList>
            <person name="Magalhaes I.L.F."/>
            <person name="Oliveira U."/>
            <person name="Santos F.R."/>
            <person name="Vidigal T.H.D.A."/>
            <person name="Brescovit A.D."/>
            <person name="Santos A.J."/>
        </authorList>
    </citation>
    <scope>NUCLEOTIDE SEQUENCE</scope>
    <source>
        <tissue evidence="2">Shoot tissue taken approximately 20 cm above the soil surface</tissue>
    </source>
</reference>
<evidence type="ECO:0000256" key="1">
    <source>
        <dbReference type="SAM" id="MobiDB-lite"/>
    </source>
</evidence>
<evidence type="ECO:0000313" key="2">
    <source>
        <dbReference type="EMBL" id="JAE12933.1"/>
    </source>
</evidence>
<dbReference type="AlphaFoldDB" id="A0A0A9FX59"/>
<name>A0A0A9FX59_ARUDO</name>
<feature type="region of interest" description="Disordered" evidence="1">
    <location>
        <begin position="1"/>
        <end position="22"/>
    </location>
</feature>
<proteinExistence type="predicted"/>
<sequence length="48" mass="5374">MKNLHLSTVGHTTTWSSSSNNLFKTSLSNKNRIYRVPTVPRTATKNSP</sequence>
<accession>A0A0A9FX59</accession>
<reference evidence="2" key="2">
    <citation type="journal article" date="2015" name="Data Brief">
        <title>Shoot transcriptome of the giant reed, Arundo donax.</title>
        <authorList>
            <person name="Barrero R.A."/>
            <person name="Guerrero F.D."/>
            <person name="Moolhuijzen P."/>
            <person name="Goolsby J.A."/>
            <person name="Tidwell J."/>
            <person name="Bellgard S.E."/>
            <person name="Bellgard M.I."/>
        </authorList>
    </citation>
    <scope>NUCLEOTIDE SEQUENCE</scope>
    <source>
        <tissue evidence="2">Shoot tissue taken approximately 20 cm above the soil surface</tissue>
    </source>
</reference>
<protein>
    <submittedName>
        <fullName evidence="2">Uncharacterized protein</fullName>
    </submittedName>
</protein>
<dbReference type="EMBL" id="GBRH01184963">
    <property type="protein sequence ID" value="JAE12933.1"/>
    <property type="molecule type" value="Transcribed_RNA"/>
</dbReference>
<organism evidence="2">
    <name type="scientific">Arundo donax</name>
    <name type="common">Giant reed</name>
    <name type="synonym">Donax arundinaceus</name>
    <dbReference type="NCBI Taxonomy" id="35708"/>
    <lineage>
        <taxon>Eukaryota</taxon>
        <taxon>Viridiplantae</taxon>
        <taxon>Streptophyta</taxon>
        <taxon>Embryophyta</taxon>
        <taxon>Tracheophyta</taxon>
        <taxon>Spermatophyta</taxon>
        <taxon>Magnoliopsida</taxon>
        <taxon>Liliopsida</taxon>
        <taxon>Poales</taxon>
        <taxon>Poaceae</taxon>
        <taxon>PACMAD clade</taxon>
        <taxon>Arundinoideae</taxon>
        <taxon>Arundineae</taxon>
        <taxon>Arundo</taxon>
    </lineage>
</organism>